<feature type="region of interest" description="Disordered" evidence="1">
    <location>
        <begin position="90"/>
        <end position="110"/>
    </location>
</feature>
<accession>A0AAD4HTY1</accession>
<evidence type="ECO:0000313" key="2">
    <source>
        <dbReference type="EMBL" id="KAG1908427.1"/>
    </source>
</evidence>
<dbReference type="Proteomes" id="UP001195769">
    <property type="component" value="Unassembled WGS sequence"/>
</dbReference>
<dbReference type="GeneID" id="64660151"/>
<dbReference type="AlphaFoldDB" id="A0AAD4HTY1"/>
<reference evidence="2" key="1">
    <citation type="journal article" date="2020" name="New Phytol.">
        <title>Comparative genomics reveals dynamic genome evolution in host specialist ectomycorrhizal fungi.</title>
        <authorList>
            <person name="Lofgren L.A."/>
            <person name="Nguyen N.H."/>
            <person name="Vilgalys R."/>
            <person name="Ruytinx J."/>
            <person name="Liao H.L."/>
            <person name="Branco S."/>
            <person name="Kuo A."/>
            <person name="LaButti K."/>
            <person name="Lipzen A."/>
            <person name="Andreopoulos W."/>
            <person name="Pangilinan J."/>
            <person name="Riley R."/>
            <person name="Hundley H."/>
            <person name="Na H."/>
            <person name="Barry K."/>
            <person name="Grigoriev I.V."/>
            <person name="Stajich J.E."/>
            <person name="Kennedy P.G."/>
        </authorList>
    </citation>
    <scope>NUCLEOTIDE SEQUENCE</scope>
    <source>
        <strain evidence="2">FC203</strain>
    </source>
</reference>
<name>A0AAD4HTY1_9AGAM</name>
<evidence type="ECO:0000313" key="3">
    <source>
        <dbReference type="Proteomes" id="UP001195769"/>
    </source>
</evidence>
<dbReference type="EMBL" id="JABBWK010000001">
    <property type="protein sequence ID" value="KAG1908427.1"/>
    <property type="molecule type" value="Genomic_DNA"/>
</dbReference>
<comment type="caution">
    <text evidence="2">The sequence shown here is derived from an EMBL/GenBank/DDBJ whole genome shotgun (WGS) entry which is preliminary data.</text>
</comment>
<keyword evidence="3" id="KW-1185">Reference proteome</keyword>
<gene>
    <name evidence="2" type="ORF">F5891DRAFT_1179948</name>
</gene>
<organism evidence="2 3">
    <name type="scientific">Suillus fuscotomentosus</name>
    <dbReference type="NCBI Taxonomy" id="1912939"/>
    <lineage>
        <taxon>Eukaryota</taxon>
        <taxon>Fungi</taxon>
        <taxon>Dikarya</taxon>
        <taxon>Basidiomycota</taxon>
        <taxon>Agaricomycotina</taxon>
        <taxon>Agaricomycetes</taxon>
        <taxon>Agaricomycetidae</taxon>
        <taxon>Boletales</taxon>
        <taxon>Suillineae</taxon>
        <taxon>Suillaceae</taxon>
        <taxon>Suillus</taxon>
    </lineage>
</organism>
<protein>
    <submittedName>
        <fullName evidence="2">Uncharacterized protein</fullName>
    </submittedName>
</protein>
<sequence length="110" mass="11682">MAACDAIKLELPVDVKTFKFTFECRTPGPITIEISIQKPLQMLSPQAGTVKGPDISGIHTEVPGALSNWLGAVEAGPPPEDIQHAESLQLGRDTVEHPAGATERIQAQAT</sequence>
<dbReference type="RefSeq" id="XP_041234002.1">
    <property type="nucleotide sequence ID" value="XM_041365853.1"/>
</dbReference>
<evidence type="ECO:0000256" key="1">
    <source>
        <dbReference type="SAM" id="MobiDB-lite"/>
    </source>
</evidence>
<proteinExistence type="predicted"/>